<name>A0A1V6QTY0_9EURO</name>
<dbReference type="AlphaFoldDB" id="A0A1V6QTY0"/>
<reference evidence="3" key="1">
    <citation type="journal article" date="2017" name="Nat. Microbiol.">
        <title>Global analysis of biosynthetic gene clusters reveals vast potential of secondary metabolite production in Penicillium species.</title>
        <authorList>
            <person name="Nielsen J.C."/>
            <person name="Grijseels S."/>
            <person name="Prigent S."/>
            <person name="Ji B."/>
            <person name="Dainat J."/>
            <person name="Nielsen K.F."/>
            <person name="Frisvad J.C."/>
            <person name="Workman M."/>
            <person name="Nielsen J."/>
        </authorList>
    </citation>
    <scope>NUCLEOTIDE SEQUENCE [LARGE SCALE GENOMIC DNA]</scope>
    <source>
        <strain evidence="3">IBT 29525</strain>
    </source>
</reference>
<evidence type="ECO:0000313" key="3">
    <source>
        <dbReference type="Proteomes" id="UP000191612"/>
    </source>
</evidence>
<dbReference type="Proteomes" id="UP000191612">
    <property type="component" value="Unassembled WGS sequence"/>
</dbReference>
<comment type="caution">
    <text evidence="2">The sequence shown here is derived from an EMBL/GenBank/DDBJ whole genome shotgun (WGS) entry which is preliminary data.</text>
</comment>
<keyword evidence="3" id="KW-1185">Reference proteome</keyword>
<proteinExistence type="predicted"/>
<protein>
    <recommendedName>
        <fullName evidence="4">Fungal N-terminal domain-containing protein</fullName>
    </recommendedName>
</protein>
<gene>
    <name evidence="2" type="ORF">PENSOL_c041G05924</name>
</gene>
<evidence type="ECO:0000256" key="1">
    <source>
        <dbReference type="SAM" id="MobiDB-lite"/>
    </source>
</evidence>
<sequence>MDIVASAQAAATLAGMFLEIVQVTKHVIETMKGARTALVEMFTRAERIRLNLELFRSLTNKLSDPMEKTTALSFNENAYRQTADEVLELVRKVADSGKRHDLVMKVNWLFYRSNVIALVKKLEERERDLELVLTFIAAQSSVITKSEVLRLRTRVEEHTKVNDTYSNIQQREENQTAPDSETSDEEQTISEFNIDTRPRAGWPNIVATPSQTSPTLWLGVLIRKSFTPAYLCKRDGLADASYRGHWETMLESLDEGKKVFNEAWPNAVRLHPTKNYHELSLWTPLHQAAYMRAPVSVISQLIEYGAFRTLPTGQTKGEFQFSDLTASEIARELGYDDIYSILAPVVRHALPAATLTFLQAKFHELLWAELEDCGPFPLGGIRLPPLAALTELERPEMWFPLALFRKAFLCRLDGRQLVILSLGRRQSPSKQVFRITVEGWTAIHGAIIKG</sequence>
<organism evidence="2 3">
    <name type="scientific">Penicillium solitum</name>
    <dbReference type="NCBI Taxonomy" id="60172"/>
    <lineage>
        <taxon>Eukaryota</taxon>
        <taxon>Fungi</taxon>
        <taxon>Dikarya</taxon>
        <taxon>Ascomycota</taxon>
        <taxon>Pezizomycotina</taxon>
        <taxon>Eurotiomycetes</taxon>
        <taxon>Eurotiomycetidae</taxon>
        <taxon>Eurotiales</taxon>
        <taxon>Aspergillaceae</taxon>
        <taxon>Penicillium</taxon>
    </lineage>
</organism>
<dbReference type="EMBL" id="MDYO01000041">
    <property type="protein sequence ID" value="OQD92477.1"/>
    <property type="molecule type" value="Genomic_DNA"/>
</dbReference>
<evidence type="ECO:0008006" key="4">
    <source>
        <dbReference type="Google" id="ProtNLM"/>
    </source>
</evidence>
<evidence type="ECO:0000313" key="2">
    <source>
        <dbReference type="EMBL" id="OQD92477.1"/>
    </source>
</evidence>
<feature type="region of interest" description="Disordered" evidence="1">
    <location>
        <begin position="162"/>
        <end position="189"/>
    </location>
</feature>
<feature type="compositionally biased region" description="Polar residues" evidence="1">
    <location>
        <begin position="162"/>
        <end position="180"/>
    </location>
</feature>
<accession>A0A1V6QTY0</accession>